<evidence type="ECO:0000256" key="2">
    <source>
        <dbReference type="ARBA" id="ARBA00004651"/>
    </source>
</evidence>
<dbReference type="InterPro" id="IPR043427">
    <property type="entry name" value="YscJ/FliF"/>
</dbReference>
<keyword evidence="6 10" id="KW-1133">Transmembrane helix</keyword>
<evidence type="ECO:0000256" key="7">
    <source>
        <dbReference type="ARBA" id="ARBA00023136"/>
    </source>
</evidence>
<dbReference type="NCBIfam" id="TIGR00206">
    <property type="entry name" value="fliF"/>
    <property type="match status" value="1"/>
</dbReference>
<dbReference type="GO" id="GO:0071973">
    <property type="term" value="P:bacterial-type flagellum-dependent cell motility"/>
    <property type="evidence" value="ECO:0007669"/>
    <property type="project" value="InterPro"/>
</dbReference>
<evidence type="ECO:0000256" key="5">
    <source>
        <dbReference type="ARBA" id="ARBA00022692"/>
    </source>
</evidence>
<feature type="region of interest" description="Disordered" evidence="9">
    <location>
        <begin position="305"/>
        <end position="341"/>
    </location>
</feature>
<dbReference type="Pfam" id="PF01514">
    <property type="entry name" value="YscJ_FliF"/>
    <property type="match status" value="1"/>
</dbReference>
<evidence type="ECO:0000256" key="10">
    <source>
        <dbReference type="SAM" id="Phobius"/>
    </source>
</evidence>
<comment type="similarity">
    <text evidence="3">Belongs to the FliF family.</text>
</comment>
<evidence type="ECO:0000256" key="1">
    <source>
        <dbReference type="ARBA" id="ARBA00004117"/>
    </source>
</evidence>
<name>A0A1I5QHS8_9FIRM</name>
<evidence type="ECO:0000313" key="13">
    <source>
        <dbReference type="EMBL" id="SFP45775.1"/>
    </source>
</evidence>
<evidence type="ECO:0000256" key="6">
    <source>
        <dbReference type="ARBA" id="ARBA00022989"/>
    </source>
</evidence>
<dbReference type="PANTHER" id="PTHR30046">
    <property type="entry name" value="FLAGELLAR M-RING PROTEIN"/>
    <property type="match status" value="1"/>
</dbReference>
<feature type="compositionally biased region" description="Polar residues" evidence="9">
    <location>
        <begin position="324"/>
        <end position="338"/>
    </location>
</feature>
<evidence type="ECO:0000256" key="4">
    <source>
        <dbReference type="ARBA" id="ARBA00022475"/>
    </source>
</evidence>
<evidence type="ECO:0000313" key="14">
    <source>
        <dbReference type="Proteomes" id="UP000182624"/>
    </source>
</evidence>
<keyword evidence="7 10" id="KW-0472">Membrane</keyword>
<feature type="domain" description="Flagellar M-ring N-terminal" evidence="11">
    <location>
        <begin position="46"/>
        <end position="221"/>
    </location>
</feature>
<keyword evidence="8" id="KW-0975">Bacterial flagellum</keyword>
<organism evidence="13 14">
    <name type="scientific">Butyrivibrio proteoclasticus</name>
    <dbReference type="NCBI Taxonomy" id="43305"/>
    <lineage>
        <taxon>Bacteria</taxon>
        <taxon>Bacillati</taxon>
        <taxon>Bacillota</taxon>
        <taxon>Clostridia</taxon>
        <taxon>Lachnospirales</taxon>
        <taxon>Lachnospiraceae</taxon>
        <taxon>Butyrivibrio</taxon>
    </lineage>
</organism>
<keyword evidence="13" id="KW-0966">Cell projection</keyword>
<keyword evidence="4" id="KW-1003">Cell membrane</keyword>
<dbReference type="InterPro" id="IPR006182">
    <property type="entry name" value="FliF_N_dom"/>
</dbReference>
<dbReference type="Pfam" id="PF08345">
    <property type="entry name" value="YscJ_FliF_C"/>
    <property type="match status" value="1"/>
</dbReference>
<dbReference type="GO" id="GO:0005886">
    <property type="term" value="C:plasma membrane"/>
    <property type="evidence" value="ECO:0007669"/>
    <property type="project" value="UniProtKB-SubCell"/>
</dbReference>
<feature type="transmembrane region" description="Helical" evidence="10">
    <location>
        <begin position="26"/>
        <end position="45"/>
    </location>
</feature>
<keyword evidence="14" id="KW-1185">Reference proteome</keyword>
<dbReference type="EMBL" id="FOXO01000002">
    <property type="protein sequence ID" value="SFP45775.1"/>
    <property type="molecule type" value="Genomic_DNA"/>
</dbReference>
<feature type="transmembrane region" description="Helical" evidence="10">
    <location>
        <begin position="449"/>
        <end position="467"/>
    </location>
</feature>
<dbReference type="InterPro" id="IPR000067">
    <property type="entry name" value="FlgMring_FliF"/>
</dbReference>
<keyword evidence="5 10" id="KW-0812">Transmembrane</keyword>
<gene>
    <name evidence="13" type="ORF">SAMN04487928_102134</name>
</gene>
<dbReference type="Gene3D" id="3.30.300.30">
    <property type="match status" value="1"/>
</dbReference>
<dbReference type="AlphaFoldDB" id="A0A1I5QHS8"/>
<protein>
    <submittedName>
        <fullName evidence="13">Flagellar M-ring protein FliF</fullName>
    </submittedName>
</protein>
<evidence type="ECO:0000259" key="12">
    <source>
        <dbReference type="Pfam" id="PF08345"/>
    </source>
</evidence>
<accession>A0A1I5QHS8</accession>
<dbReference type="InterPro" id="IPR013556">
    <property type="entry name" value="Flag_M-ring_C"/>
</dbReference>
<keyword evidence="13" id="KW-0969">Cilium</keyword>
<dbReference type="Proteomes" id="UP000182624">
    <property type="component" value="Unassembled WGS sequence"/>
</dbReference>
<reference evidence="14" key="1">
    <citation type="submission" date="2016-10" db="EMBL/GenBank/DDBJ databases">
        <authorList>
            <person name="Varghese N."/>
            <person name="Submissions S."/>
        </authorList>
    </citation>
    <scope>NUCLEOTIDE SEQUENCE [LARGE SCALE GENOMIC DNA]</scope>
    <source>
        <strain evidence="14">P18</strain>
    </source>
</reference>
<dbReference type="RefSeq" id="WP_074883528.1">
    <property type="nucleotide sequence ID" value="NZ_FOXO01000002.1"/>
</dbReference>
<dbReference type="InterPro" id="IPR045851">
    <property type="entry name" value="AMP-bd_C_sf"/>
</dbReference>
<keyword evidence="13" id="KW-0282">Flagellum</keyword>
<dbReference type="PANTHER" id="PTHR30046:SF0">
    <property type="entry name" value="FLAGELLAR M-RING PROTEIN"/>
    <property type="match status" value="1"/>
</dbReference>
<evidence type="ECO:0000256" key="3">
    <source>
        <dbReference type="ARBA" id="ARBA00007971"/>
    </source>
</evidence>
<evidence type="ECO:0000256" key="8">
    <source>
        <dbReference type="ARBA" id="ARBA00023143"/>
    </source>
</evidence>
<dbReference type="GO" id="GO:0009431">
    <property type="term" value="C:bacterial-type flagellum basal body, MS ring"/>
    <property type="evidence" value="ECO:0007669"/>
    <property type="project" value="InterPro"/>
</dbReference>
<evidence type="ECO:0000256" key="9">
    <source>
        <dbReference type="SAM" id="MobiDB-lite"/>
    </source>
</evidence>
<dbReference type="OrthoDB" id="9807026at2"/>
<dbReference type="GO" id="GO:0003774">
    <property type="term" value="F:cytoskeletal motor activity"/>
    <property type="evidence" value="ECO:0007669"/>
    <property type="project" value="InterPro"/>
</dbReference>
<evidence type="ECO:0000259" key="11">
    <source>
        <dbReference type="Pfam" id="PF01514"/>
    </source>
</evidence>
<proteinExistence type="inferred from homology"/>
<feature type="domain" description="Flagellar M-ring C-terminal" evidence="12">
    <location>
        <begin position="262"/>
        <end position="421"/>
    </location>
</feature>
<comment type="subcellular location">
    <subcellularLocation>
        <location evidence="1">Bacterial flagellum basal body</location>
    </subcellularLocation>
    <subcellularLocation>
        <location evidence="2">Cell membrane</location>
        <topology evidence="2">Multi-pass membrane protein</topology>
    </subcellularLocation>
</comment>
<sequence length="539" mass="59245">MADRFKALWQKILDWWNQFTAKQKTLIVGAGSVILLTIIILVSVLNQPQYVLLVNANSTKEASEIKELLDSNSINYKMSDDGLEFKVLKKDQGNASLLLGANDIQSYAYSIDNVTDGSFSTTEADKQKKYVLYLESRLESDFISKFADIKSAKVQLHIPDNDGTLIGNQEESSASILLELADNASFNEDSAAFLARAVAKAVGNSSTKDIVILDTNGNMLFAGDEDSTVSGMASTQLSLKAKAEQLVKNEVKKVLLGTKLYDNIEVASNLVMDFSHEETTEHNYTPAEDQTQGVLSHEDTYTAENVNGVSGIPGTDTNADDETTYVTQDNTNSTSSIAEESRDYLPNEKITTRTNQPGAIVYDSSSISVTAINYVVVREEDYDSAANNNMTWKEYKLANAEPVVQTVPAEVIDVVSKATGIGTGNVAMAAYTEFVFFDRTGTNITVTDILQIVMIVIILALLAFIIVRSMWTNKQTQNEAEPEPLSVEQLLESQPEEALDDIEMDTGSETKKLIEKFVDENPEAAAVLLRNWLNEDYGL</sequence>